<proteinExistence type="predicted"/>
<keyword evidence="3" id="KW-1185">Reference proteome</keyword>
<evidence type="ECO:0000313" key="2">
    <source>
        <dbReference type="EMBL" id="WQB69281.1"/>
    </source>
</evidence>
<dbReference type="InterPro" id="IPR029058">
    <property type="entry name" value="AB_hydrolase_fold"/>
</dbReference>
<dbReference type="InterPro" id="IPR001375">
    <property type="entry name" value="Peptidase_S9_cat"/>
</dbReference>
<evidence type="ECO:0000259" key="1">
    <source>
        <dbReference type="Pfam" id="PF00326"/>
    </source>
</evidence>
<protein>
    <submittedName>
        <fullName evidence="2">Prolyl oligopeptidase family serine peptidase</fullName>
    </submittedName>
</protein>
<dbReference type="PANTHER" id="PTHR43056:SF5">
    <property type="entry name" value="PEPTIDASE S9 PROLYL OLIGOPEPTIDASE CATALYTIC DOMAIN-CONTAINING PROTEIN"/>
    <property type="match status" value="1"/>
</dbReference>
<dbReference type="InterPro" id="IPR050585">
    <property type="entry name" value="Xaa-Pro_dipeptidyl-ppase/CocE"/>
</dbReference>
<name>A0ABZ0V6N9_9MICO</name>
<dbReference type="InterPro" id="IPR011042">
    <property type="entry name" value="6-blade_b-propeller_TolB-like"/>
</dbReference>
<organism evidence="2 3">
    <name type="scientific">Microbacterium invictum</name>
    <dbReference type="NCBI Taxonomy" id="515415"/>
    <lineage>
        <taxon>Bacteria</taxon>
        <taxon>Bacillati</taxon>
        <taxon>Actinomycetota</taxon>
        <taxon>Actinomycetes</taxon>
        <taxon>Micrococcales</taxon>
        <taxon>Microbacteriaceae</taxon>
        <taxon>Microbacterium</taxon>
    </lineage>
</organism>
<dbReference type="EMBL" id="CP139779">
    <property type="protein sequence ID" value="WQB69281.1"/>
    <property type="molecule type" value="Genomic_DNA"/>
</dbReference>
<dbReference type="SUPFAM" id="SSF53474">
    <property type="entry name" value="alpha/beta-Hydrolases"/>
    <property type="match status" value="1"/>
</dbReference>
<dbReference type="PANTHER" id="PTHR43056">
    <property type="entry name" value="PEPTIDASE S9 PROLYL OLIGOPEPTIDASE"/>
    <property type="match status" value="1"/>
</dbReference>
<feature type="domain" description="Peptidase S9 prolyl oligopeptidase catalytic" evidence="1">
    <location>
        <begin position="442"/>
        <end position="645"/>
    </location>
</feature>
<dbReference type="Pfam" id="PF00326">
    <property type="entry name" value="Peptidase_S9"/>
    <property type="match status" value="1"/>
</dbReference>
<gene>
    <name evidence="2" type="ORF">T9R20_11265</name>
</gene>
<sequence>MVEPSPRESTHAPRTALPFGTWPSAITAEAVAAASPRLDGARFVGDEIWWAETVPEERGRTAVRRLIGSPGSAEAVRTVLPAPWNARSRVHEYGGGAWDATPEGALVFVERSDQRVWLLTPGSEPVPLTPSVAGQSLGGLRVSRGRLLAVREISGEVTLHDIVEIPLDGSAADDAGRIVSLTAGSDFVAQPALSPDGSTLAWLAWDHPHMPWDRAEVRVRRLADDQAAGRRVAGGASAALQPEWTADGALLVCDDVTGFWNIHRVSASGDRSEAVAPDDRDTGGPLWVLGSRWFAPLVDGGVAAVRTRGRDELVHISSDGEVTAVAVPAVGNVLVEDARGTEVLVSGSPEDAPAGLWHVDLSDPTHPGIRLLTGGRWEDGEFSSWVPRPRRFSVEGRHGTVHAVDFPPTHPHVAGPVTALPPYVVLVHGGPTAHAPGVVSPKTLFLTSRGIGVVEVNYGGSSGFGRDYRERLRGRWGVVDVDDVVDIAEALAADGVADPAHIAIAGGSAGGWTVLGALVASDVFGAGISRYGVADARLLAAETHDFEARYLDGLIGPLPDSEAVYLERSPLTHADRITAPVLLLQGDEDAVVPPSQSEAIRDALRAGGVPHAYVLYPGEGHGFRRSETVVDMVQKELAFLGAAFGFAPADVPPLDLGSTGPVDRS</sequence>
<dbReference type="RefSeq" id="WP_322409400.1">
    <property type="nucleotide sequence ID" value="NZ_CP139779.1"/>
</dbReference>
<accession>A0ABZ0V6N9</accession>
<dbReference type="Proteomes" id="UP001324533">
    <property type="component" value="Chromosome"/>
</dbReference>
<dbReference type="Gene3D" id="3.40.50.1820">
    <property type="entry name" value="alpha/beta hydrolase"/>
    <property type="match status" value="1"/>
</dbReference>
<dbReference type="Gene3D" id="2.120.10.30">
    <property type="entry name" value="TolB, C-terminal domain"/>
    <property type="match status" value="1"/>
</dbReference>
<reference evidence="2 3" key="1">
    <citation type="submission" date="2023-06" db="EMBL/GenBank/DDBJ databases">
        <title>Rock-solubilizing bacteria, Microbacterium invictum, promotes re-establishment of vegetation in rocky wasteland by accelerating rock bio-weathering and reshaping soil bacterial community.</title>
        <authorList>
            <person name="Liu C."/>
        </authorList>
    </citation>
    <scope>NUCLEOTIDE SEQUENCE [LARGE SCALE GENOMIC DNA]</scope>
    <source>
        <strain evidence="2 3">X-18</strain>
    </source>
</reference>
<evidence type="ECO:0000313" key="3">
    <source>
        <dbReference type="Proteomes" id="UP001324533"/>
    </source>
</evidence>
<dbReference type="SUPFAM" id="SSF69322">
    <property type="entry name" value="Tricorn protease domain 2"/>
    <property type="match status" value="1"/>
</dbReference>